<evidence type="ECO:0000256" key="8">
    <source>
        <dbReference type="SAM" id="MobiDB-lite"/>
    </source>
</evidence>
<dbReference type="Gene3D" id="3.30.420.10">
    <property type="entry name" value="Ribonuclease H-like superfamily/Ribonuclease H"/>
    <property type="match status" value="1"/>
</dbReference>
<dbReference type="GO" id="GO:0046872">
    <property type="term" value="F:metal ion binding"/>
    <property type="evidence" value="ECO:0007669"/>
    <property type="project" value="UniProtKB-KW"/>
</dbReference>
<dbReference type="InterPro" id="IPR013520">
    <property type="entry name" value="Ribonucl_H"/>
</dbReference>
<evidence type="ECO:0000256" key="4">
    <source>
        <dbReference type="ARBA" id="ARBA00022801"/>
    </source>
</evidence>
<dbReference type="InterPro" id="IPR040393">
    <property type="entry name" value="TREX1/2"/>
</dbReference>
<dbReference type="Proteomes" id="UP000290189">
    <property type="component" value="Unassembled WGS sequence"/>
</dbReference>
<keyword evidence="12" id="KW-1185">Reference proteome</keyword>
<keyword evidence="5" id="KW-0269">Exonuclease</keyword>
<evidence type="ECO:0000313" key="13">
    <source>
        <dbReference type="Proteomes" id="UP000290189"/>
    </source>
</evidence>
<evidence type="ECO:0000256" key="6">
    <source>
        <dbReference type="ARBA" id="ARBA00022842"/>
    </source>
</evidence>
<evidence type="ECO:0000259" key="9">
    <source>
        <dbReference type="PROSITE" id="PS50967"/>
    </source>
</evidence>
<dbReference type="GO" id="GO:0006308">
    <property type="term" value="P:DNA catabolic process"/>
    <property type="evidence" value="ECO:0007669"/>
    <property type="project" value="TreeGrafter"/>
</dbReference>
<comment type="similarity">
    <text evidence="7">Belongs to the exonuclease superfamily. TREX family.</text>
</comment>
<evidence type="ECO:0000313" key="12">
    <source>
        <dbReference type="Proteomes" id="UP000039324"/>
    </source>
</evidence>
<proteinExistence type="inferred from homology"/>
<geneLocation type="mitochondrion" evidence="11"/>
<dbReference type="SMART" id="SM00479">
    <property type="entry name" value="EXOIII"/>
    <property type="match status" value="1"/>
</dbReference>
<evidence type="ECO:0000313" key="11">
    <source>
        <dbReference type="EMBL" id="SPR01758.1"/>
    </source>
</evidence>
<evidence type="ECO:0000256" key="2">
    <source>
        <dbReference type="ARBA" id="ARBA00022722"/>
    </source>
</evidence>
<keyword evidence="6" id="KW-0460">Magnesium</keyword>
<dbReference type="PROSITE" id="PS50967">
    <property type="entry name" value="HRDC"/>
    <property type="match status" value="1"/>
</dbReference>
<dbReference type="SUPFAM" id="SSF53098">
    <property type="entry name" value="Ribonuclease H-like"/>
    <property type="match status" value="1"/>
</dbReference>
<dbReference type="InterPro" id="IPR012337">
    <property type="entry name" value="RNaseH-like_sf"/>
</dbReference>
<dbReference type="GO" id="GO:0005737">
    <property type="term" value="C:cytoplasm"/>
    <property type="evidence" value="ECO:0007669"/>
    <property type="project" value="TreeGrafter"/>
</dbReference>
<comment type="cofactor">
    <cofactor evidence="1">
        <name>Mg(2+)</name>
        <dbReference type="ChEBI" id="CHEBI:18420"/>
    </cofactor>
</comment>
<dbReference type="EMBL" id="OVEO01000019">
    <property type="protein sequence ID" value="SPR01758.1"/>
    <property type="molecule type" value="Genomic_DNA"/>
</dbReference>
<organism evidence="10 12">
    <name type="scientific">Plasmodiophora brassicae</name>
    <name type="common">Clubroot disease agent</name>
    <dbReference type="NCBI Taxonomy" id="37360"/>
    <lineage>
        <taxon>Eukaryota</taxon>
        <taxon>Sar</taxon>
        <taxon>Rhizaria</taxon>
        <taxon>Endomyxa</taxon>
        <taxon>Phytomyxea</taxon>
        <taxon>Plasmodiophorida</taxon>
        <taxon>Plasmodiophoridae</taxon>
        <taxon>Plasmodiophora</taxon>
    </lineage>
</organism>
<keyword evidence="2" id="KW-0540">Nuclease</keyword>
<dbReference type="GO" id="GO:0003676">
    <property type="term" value="F:nucleic acid binding"/>
    <property type="evidence" value="ECO:0007669"/>
    <property type="project" value="InterPro"/>
</dbReference>
<dbReference type="GO" id="GO:0008296">
    <property type="term" value="F:3'-5'-DNA exonuclease activity"/>
    <property type="evidence" value="ECO:0007669"/>
    <property type="project" value="TreeGrafter"/>
</dbReference>
<dbReference type="PANTHER" id="PTHR13058">
    <property type="entry name" value="THREE PRIME REPAIR EXONUCLEASE 1, 2"/>
    <property type="match status" value="1"/>
</dbReference>
<dbReference type="SMART" id="SM00341">
    <property type="entry name" value="HRDC"/>
    <property type="match status" value="1"/>
</dbReference>
<feature type="compositionally biased region" description="Pro residues" evidence="8">
    <location>
        <begin position="226"/>
        <end position="235"/>
    </location>
</feature>
<feature type="domain" description="HRDC" evidence="9">
    <location>
        <begin position="259"/>
        <end position="335"/>
    </location>
</feature>
<evidence type="ECO:0000313" key="10">
    <source>
        <dbReference type="EMBL" id="CEP01585.1"/>
    </source>
</evidence>
<dbReference type="Pfam" id="PF00929">
    <property type="entry name" value="RNase_T"/>
    <property type="match status" value="1"/>
</dbReference>
<protein>
    <recommendedName>
        <fullName evidence="9">HRDC domain-containing protein</fullName>
    </recommendedName>
</protein>
<evidence type="ECO:0000256" key="1">
    <source>
        <dbReference type="ARBA" id="ARBA00001946"/>
    </source>
</evidence>
<dbReference type="OrthoDB" id="10250935at2759"/>
<dbReference type="CDD" id="cd06127">
    <property type="entry name" value="DEDDh"/>
    <property type="match status" value="1"/>
</dbReference>
<keyword evidence="11" id="KW-0496">Mitochondrion</keyword>
<dbReference type="Gene3D" id="1.10.150.80">
    <property type="entry name" value="HRDC domain"/>
    <property type="match status" value="1"/>
</dbReference>
<keyword evidence="4" id="KW-0378">Hydrolase</keyword>
<dbReference type="InterPro" id="IPR002121">
    <property type="entry name" value="HRDC_dom"/>
</dbReference>
<dbReference type="Pfam" id="PF00570">
    <property type="entry name" value="HRDC"/>
    <property type="match status" value="1"/>
</dbReference>
<dbReference type="Proteomes" id="UP000039324">
    <property type="component" value="Unassembled WGS sequence"/>
</dbReference>
<dbReference type="STRING" id="37360.A0A0G4J1Y2"/>
<dbReference type="EMBL" id="CDSF01000113">
    <property type="protein sequence ID" value="CEP01585.1"/>
    <property type="molecule type" value="Genomic_DNA"/>
</dbReference>
<keyword evidence="3" id="KW-0479">Metal-binding</keyword>
<feature type="region of interest" description="Disordered" evidence="8">
    <location>
        <begin position="221"/>
        <end position="254"/>
    </location>
</feature>
<evidence type="ECO:0000256" key="7">
    <source>
        <dbReference type="ARBA" id="ARBA00025769"/>
    </source>
</evidence>
<reference evidence="11 13" key="2">
    <citation type="submission" date="2018-03" db="EMBL/GenBank/DDBJ databases">
        <authorList>
            <person name="Fogelqvist J."/>
        </authorList>
    </citation>
    <scope>NUCLEOTIDE SEQUENCE [LARGE SCALE GENOMIC DNA]</scope>
</reference>
<sequence length="335" mass="36486">MPGWRRLACAAGGRRWRRAFSVFLWDTETTGLRPGVDRIVEIAVCQASASAAASIDPDRAGGRHLSVLVDPGVPIPNANIHGITDDMVGGGAGVPFDEAWARVVDFVEATTPVLTPPLLLAHNARFDVGMVLGQLDADQVARCAHWRFACTIHDLARLCLHTSSYSLAHLAAQLQVEAAPTHRSLDDCRALDGIVSAIIAMHNAPAHDVFGFIRRRSRPLTDPSWAEPPPPPPTTKPTRCRPAAPSAPAKLKVPSTLADDDDRALYERLTEWRARVSQRRRLPAYCVLSNRTLEAISVARPAQLVDLHRISGIGDSKARQFGQDILQIVRDESVT</sequence>
<dbReference type="AlphaFoldDB" id="A0A0G4J1Y2"/>
<dbReference type="InterPro" id="IPR044876">
    <property type="entry name" value="HRDC_dom_sf"/>
</dbReference>
<dbReference type="InterPro" id="IPR010997">
    <property type="entry name" value="HRDC-like_sf"/>
</dbReference>
<evidence type="ECO:0000256" key="3">
    <source>
        <dbReference type="ARBA" id="ARBA00022723"/>
    </source>
</evidence>
<dbReference type="PANTHER" id="PTHR13058:SF19">
    <property type="entry name" value="LD40940P"/>
    <property type="match status" value="1"/>
</dbReference>
<name>A0A0G4J1Y2_PLABS</name>
<reference evidence="10 12" key="1">
    <citation type="submission" date="2015-02" db="EMBL/GenBank/DDBJ databases">
        <authorList>
            <person name="Chooi Y.-H."/>
        </authorList>
    </citation>
    <scope>NUCLEOTIDE SEQUENCE [LARGE SCALE GENOMIC DNA]</scope>
    <source>
        <strain evidence="10">E3</strain>
    </source>
</reference>
<evidence type="ECO:0000256" key="5">
    <source>
        <dbReference type="ARBA" id="ARBA00022839"/>
    </source>
</evidence>
<accession>A0A0G4J1Y2</accession>
<gene>
    <name evidence="10" type="ORF">PBRA_008527</name>
    <name evidence="11" type="ORF">PLBR_LOCUS8973</name>
</gene>
<dbReference type="InterPro" id="IPR036397">
    <property type="entry name" value="RNaseH_sf"/>
</dbReference>
<dbReference type="GO" id="GO:0000166">
    <property type="term" value="F:nucleotide binding"/>
    <property type="evidence" value="ECO:0007669"/>
    <property type="project" value="InterPro"/>
</dbReference>
<dbReference type="SUPFAM" id="SSF47819">
    <property type="entry name" value="HRDC-like"/>
    <property type="match status" value="1"/>
</dbReference>